<evidence type="ECO:0000256" key="5">
    <source>
        <dbReference type="ARBA" id="ARBA00022842"/>
    </source>
</evidence>
<protein>
    <submittedName>
        <fullName evidence="7">Polyprenyl synthetase family protein</fullName>
    </submittedName>
</protein>
<evidence type="ECO:0000256" key="4">
    <source>
        <dbReference type="ARBA" id="ARBA00022723"/>
    </source>
</evidence>
<dbReference type="CDD" id="cd00685">
    <property type="entry name" value="Trans_IPPS_HT"/>
    <property type="match status" value="1"/>
</dbReference>
<comment type="similarity">
    <text evidence="2 6">Belongs to the FPP/GGPP synthase family.</text>
</comment>
<dbReference type="PANTHER" id="PTHR12001">
    <property type="entry name" value="GERANYLGERANYL PYROPHOSPHATE SYNTHASE"/>
    <property type="match status" value="1"/>
</dbReference>
<keyword evidence="3 6" id="KW-0808">Transferase</keyword>
<dbReference type="Proteomes" id="UP001501057">
    <property type="component" value="Unassembled WGS sequence"/>
</dbReference>
<dbReference type="PROSITE" id="PS00444">
    <property type="entry name" value="POLYPRENYL_SYNTHASE_2"/>
    <property type="match status" value="1"/>
</dbReference>
<gene>
    <name evidence="7" type="ORF">GCM10009710_12570</name>
</gene>
<evidence type="ECO:0000313" key="8">
    <source>
        <dbReference type="Proteomes" id="UP001501057"/>
    </source>
</evidence>
<reference evidence="7 8" key="1">
    <citation type="journal article" date="2019" name="Int. J. Syst. Evol. Microbiol.">
        <title>The Global Catalogue of Microorganisms (GCM) 10K type strain sequencing project: providing services to taxonomists for standard genome sequencing and annotation.</title>
        <authorList>
            <consortium name="The Broad Institute Genomics Platform"/>
            <consortium name="The Broad Institute Genome Sequencing Center for Infectious Disease"/>
            <person name="Wu L."/>
            <person name="Ma J."/>
        </authorList>
    </citation>
    <scope>NUCLEOTIDE SEQUENCE [LARGE SCALE GENOMIC DNA]</scope>
    <source>
        <strain evidence="7 8">JCM 13518</strain>
    </source>
</reference>
<comment type="cofactor">
    <cofactor evidence="1">
        <name>Mg(2+)</name>
        <dbReference type="ChEBI" id="CHEBI:18420"/>
    </cofactor>
</comment>
<accession>A0ABN2JN79</accession>
<dbReference type="SFLD" id="SFLDS00005">
    <property type="entry name" value="Isoprenoid_Synthase_Type_I"/>
    <property type="match status" value="1"/>
</dbReference>
<dbReference type="InterPro" id="IPR033749">
    <property type="entry name" value="Polyprenyl_synt_CS"/>
</dbReference>
<evidence type="ECO:0000313" key="7">
    <source>
        <dbReference type="EMBL" id="GAA1733325.1"/>
    </source>
</evidence>
<name>A0ABN2JN79_9ACTN</name>
<dbReference type="EMBL" id="BAAAME010000002">
    <property type="protein sequence ID" value="GAA1733325.1"/>
    <property type="molecule type" value="Genomic_DNA"/>
</dbReference>
<dbReference type="PROSITE" id="PS00723">
    <property type="entry name" value="POLYPRENYL_SYNTHASE_1"/>
    <property type="match status" value="1"/>
</dbReference>
<evidence type="ECO:0000256" key="6">
    <source>
        <dbReference type="RuleBase" id="RU004466"/>
    </source>
</evidence>
<dbReference type="PANTHER" id="PTHR12001:SF85">
    <property type="entry name" value="SHORT CHAIN ISOPRENYL DIPHOSPHATE SYNTHASE"/>
    <property type="match status" value="1"/>
</dbReference>
<sequence>MTVDTALAEFVDRQRSRWSGVDPALTGFIDAAADFVADGKRMRPLFCLAGWRAATGTAADVPAPAGVVTAAAAWEWLQGSALVHDDLMDASDTRRGRPSVHRAFEHLHRDEQRVGDPVGFGAGTAILLGDLMLSWCDEMLRHAATVDPDLATGDGALRLARAFAVLDTCKSEVTFGQYLDVVAQTRSEVDADAALLVVTFKSAKYTIERPLHLGAVLGGADQELLDRLTAVAMPLGSAFQLRDDVLGVFGDPATTGKPAGDDLREGKRTLLVARALARLSTTDGARLTEALGTAAGVPLATELVLASGALDDVEADISRYAAEATAALSALPDAARATLEPLIDRSVRRDR</sequence>
<comment type="caution">
    <text evidence="7">The sequence shown here is derived from an EMBL/GenBank/DDBJ whole genome shotgun (WGS) entry which is preliminary data.</text>
</comment>
<evidence type="ECO:0000256" key="1">
    <source>
        <dbReference type="ARBA" id="ARBA00001946"/>
    </source>
</evidence>
<evidence type="ECO:0000256" key="2">
    <source>
        <dbReference type="ARBA" id="ARBA00006706"/>
    </source>
</evidence>
<dbReference type="Pfam" id="PF00348">
    <property type="entry name" value="polyprenyl_synt"/>
    <property type="match status" value="1"/>
</dbReference>
<evidence type="ECO:0000256" key="3">
    <source>
        <dbReference type="ARBA" id="ARBA00022679"/>
    </source>
</evidence>
<dbReference type="SUPFAM" id="SSF48576">
    <property type="entry name" value="Terpenoid synthases"/>
    <property type="match status" value="1"/>
</dbReference>
<dbReference type="Gene3D" id="1.10.600.10">
    <property type="entry name" value="Farnesyl Diphosphate Synthase"/>
    <property type="match status" value="1"/>
</dbReference>
<proteinExistence type="inferred from homology"/>
<keyword evidence="8" id="KW-1185">Reference proteome</keyword>
<keyword evidence="4" id="KW-0479">Metal-binding</keyword>
<dbReference type="InterPro" id="IPR000092">
    <property type="entry name" value="Polyprenyl_synt"/>
</dbReference>
<keyword evidence="5" id="KW-0460">Magnesium</keyword>
<organism evidence="7 8">
    <name type="scientific">Aeromicrobium alkaliterrae</name>
    <dbReference type="NCBI Taxonomy" id="302168"/>
    <lineage>
        <taxon>Bacteria</taxon>
        <taxon>Bacillati</taxon>
        <taxon>Actinomycetota</taxon>
        <taxon>Actinomycetes</taxon>
        <taxon>Propionibacteriales</taxon>
        <taxon>Nocardioidaceae</taxon>
        <taxon>Aeromicrobium</taxon>
    </lineage>
</organism>
<dbReference type="InterPro" id="IPR008949">
    <property type="entry name" value="Isoprenoid_synthase_dom_sf"/>
</dbReference>